<feature type="domain" description="PIN" evidence="7">
    <location>
        <begin position="67"/>
        <end position="166"/>
    </location>
</feature>
<proteinExistence type="inferred from homology"/>
<dbReference type="InterPro" id="IPR037503">
    <property type="entry name" value="Fcf1_PIN"/>
</dbReference>
<dbReference type="PANTHER" id="PTHR12416">
    <property type="entry name" value="RRNA-PROCESSING PROTEIN UTP23 HOMOLOG"/>
    <property type="match status" value="1"/>
</dbReference>
<dbReference type="AlphaFoldDB" id="A0A9Q3FNK6"/>
<feature type="compositionally biased region" description="Basic and acidic residues" evidence="6">
    <location>
        <begin position="26"/>
        <end position="45"/>
    </location>
</feature>
<comment type="subcellular location">
    <subcellularLocation>
        <location evidence="1">Nucleus</location>
        <location evidence="1">Nucleolus</location>
    </subcellularLocation>
</comment>
<keyword evidence="4" id="KW-0539">Nucleus</keyword>
<dbReference type="FunFam" id="3.40.50.1010:FF:000035">
    <property type="entry name" value="Fcf1, putative"/>
    <property type="match status" value="1"/>
</dbReference>
<evidence type="ECO:0000313" key="8">
    <source>
        <dbReference type="EMBL" id="MBW0541702.1"/>
    </source>
</evidence>
<protein>
    <recommendedName>
        <fullName evidence="7">PIN domain-containing protein</fullName>
    </recommendedName>
</protein>
<keyword evidence="3" id="KW-0698">rRNA processing</keyword>
<comment type="similarity">
    <text evidence="5">Belongs to the UTP23/FCF1 family. FCF1 subfamily.</text>
</comment>
<accession>A0A9Q3FNK6</accession>
<evidence type="ECO:0000256" key="2">
    <source>
        <dbReference type="ARBA" id="ARBA00022517"/>
    </source>
</evidence>
<dbReference type="Pfam" id="PF04900">
    <property type="entry name" value="Fcf1"/>
    <property type="match status" value="1"/>
</dbReference>
<dbReference type="SUPFAM" id="SSF88723">
    <property type="entry name" value="PIN domain-like"/>
    <property type="match status" value="1"/>
</dbReference>
<dbReference type="InterPro" id="IPR002716">
    <property type="entry name" value="PIN_dom"/>
</dbReference>
<dbReference type="Gene3D" id="3.40.50.1010">
    <property type="entry name" value="5'-nuclease"/>
    <property type="match status" value="1"/>
</dbReference>
<dbReference type="InterPro" id="IPR029060">
    <property type="entry name" value="PIN-like_dom_sf"/>
</dbReference>
<evidence type="ECO:0000256" key="3">
    <source>
        <dbReference type="ARBA" id="ARBA00022552"/>
    </source>
</evidence>
<dbReference type="InterPro" id="IPR006984">
    <property type="entry name" value="Fcf1/UTP23"/>
</dbReference>
<dbReference type="OrthoDB" id="76105at2759"/>
<evidence type="ECO:0000256" key="1">
    <source>
        <dbReference type="ARBA" id="ARBA00004604"/>
    </source>
</evidence>
<feature type="region of interest" description="Disordered" evidence="6">
    <location>
        <begin position="26"/>
        <end position="49"/>
    </location>
</feature>
<dbReference type="CDD" id="cd09864">
    <property type="entry name" value="PIN_Fcf1-like"/>
    <property type="match status" value="1"/>
</dbReference>
<evidence type="ECO:0000256" key="4">
    <source>
        <dbReference type="ARBA" id="ARBA00023242"/>
    </source>
</evidence>
<evidence type="ECO:0000259" key="7">
    <source>
        <dbReference type="SMART" id="SM00670"/>
    </source>
</evidence>
<evidence type="ECO:0000256" key="5">
    <source>
        <dbReference type="ARBA" id="ARBA00024026"/>
    </source>
</evidence>
<dbReference type="EMBL" id="AVOT02046384">
    <property type="protein sequence ID" value="MBW0541702.1"/>
    <property type="molecule type" value="Genomic_DNA"/>
</dbReference>
<evidence type="ECO:0000313" key="9">
    <source>
        <dbReference type="Proteomes" id="UP000765509"/>
    </source>
</evidence>
<gene>
    <name evidence="8" type="ORF">O181_081417</name>
</gene>
<keyword evidence="9" id="KW-1185">Reference proteome</keyword>
<sequence>MPKAGKFRKFAAVKKIISPNDARLKVNQEKEAAKQKKKEEEEAQKKHVSHAPTSMFLTHNTALAPPYRVLVDTNFLNLSLTNRIDLVRGMLDCLYAKAIPCVSDCVIAELEKLGSRYRLALNLARDPRVERLPCAHRGTYADDCIVHRVTAHRCYIVATCDRGLRRRLRKIPGVPLMFIKRKQFAIERLPDSGLPS</sequence>
<organism evidence="8 9">
    <name type="scientific">Austropuccinia psidii MF-1</name>
    <dbReference type="NCBI Taxonomy" id="1389203"/>
    <lineage>
        <taxon>Eukaryota</taxon>
        <taxon>Fungi</taxon>
        <taxon>Dikarya</taxon>
        <taxon>Basidiomycota</taxon>
        <taxon>Pucciniomycotina</taxon>
        <taxon>Pucciniomycetes</taxon>
        <taxon>Pucciniales</taxon>
        <taxon>Sphaerophragmiaceae</taxon>
        <taxon>Austropuccinia</taxon>
    </lineage>
</organism>
<dbReference type="Proteomes" id="UP000765509">
    <property type="component" value="Unassembled WGS sequence"/>
</dbReference>
<comment type="caution">
    <text evidence="8">The sequence shown here is derived from an EMBL/GenBank/DDBJ whole genome shotgun (WGS) entry which is preliminary data.</text>
</comment>
<reference evidence="8" key="1">
    <citation type="submission" date="2021-03" db="EMBL/GenBank/DDBJ databases">
        <title>Draft genome sequence of rust myrtle Austropuccinia psidii MF-1, a brazilian biotype.</title>
        <authorList>
            <person name="Quecine M.C."/>
            <person name="Pachon D.M.R."/>
            <person name="Bonatelli M.L."/>
            <person name="Correr F.H."/>
            <person name="Franceschini L.M."/>
            <person name="Leite T.F."/>
            <person name="Margarido G.R.A."/>
            <person name="Almeida C.A."/>
            <person name="Ferrarezi J.A."/>
            <person name="Labate C.A."/>
        </authorList>
    </citation>
    <scope>NUCLEOTIDE SEQUENCE</scope>
    <source>
        <strain evidence="8">MF-1</strain>
    </source>
</reference>
<dbReference type="GO" id="GO:0032040">
    <property type="term" value="C:small-subunit processome"/>
    <property type="evidence" value="ECO:0007669"/>
    <property type="project" value="InterPro"/>
</dbReference>
<keyword evidence="2" id="KW-0690">Ribosome biogenesis</keyword>
<dbReference type="GO" id="GO:0006364">
    <property type="term" value="P:rRNA processing"/>
    <property type="evidence" value="ECO:0007669"/>
    <property type="project" value="UniProtKB-KW"/>
</dbReference>
<dbReference type="SMART" id="SM00670">
    <property type="entry name" value="PINc"/>
    <property type="match status" value="1"/>
</dbReference>
<dbReference type="GO" id="GO:0004540">
    <property type="term" value="F:RNA nuclease activity"/>
    <property type="evidence" value="ECO:0007669"/>
    <property type="project" value="UniProtKB-ARBA"/>
</dbReference>
<name>A0A9Q3FNK6_9BASI</name>
<evidence type="ECO:0000256" key="6">
    <source>
        <dbReference type="SAM" id="MobiDB-lite"/>
    </source>
</evidence>